<feature type="non-terminal residue" evidence="2">
    <location>
        <position position="93"/>
    </location>
</feature>
<dbReference type="PROSITE" id="PS51388">
    <property type="entry name" value="GED"/>
    <property type="match status" value="1"/>
</dbReference>
<feature type="domain" description="GED" evidence="1">
    <location>
        <begin position="10"/>
        <end position="93"/>
    </location>
</feature>
<dbReference type="GO" id="GO:0003924">
    <property type="term" value="F:GTPase activity"/>
    <property type="evidence" value="ECO:0007669"/>
    <property type="project" value="InterPro"/>
</dbReference>
<name>A0A8S3GB28_9BILA</name>
<organism evidence="2 3">
    <name type="scientific">Rotaria magnacalcarata</name>
    <dbReference type="NCBI Taxonomy" id="392030"/>
    <lineage>
        <taxon>Eukaryota</taxon>
        <taxon>Metazoa</taxon>
        <taxon>Spiralia</taxon>
        <taxon>Gnathifera</taxon>
        <taxon>Rotifera</taxon>
        <taxon>Eurotatoria</taxon>
        <taxon>Bdelloidea</taxon>
        <taxon>Philodinida</taxon>
        <taxon>Philodinidae</taxon>
        <taxon>Rotaria</taxon>
    </lineage>
</organism>
<dbReference type="Proteomes" id="UP000681967">
    <property type="component" value="Unassembled WGS sequence"/>
</dbReference>
<protein>
    <recommendedName>
        <fullName evidence="1">GED domain-containing protein</fullName>
    </recommendedName>
</protein>
<dbReference type="AlphaFoldDB" id="A0A8S3GB28"/>
<dbReference type="InterPro" id="IPR003130">
    <property type="entry name" value="GED"/>
</dbReference>
<sequence length="93" mass="10446">LKPISGSKSEALISKVDDSTSTVVRKRIIDTISQICYHQFITKCALDIDQALTMACSSSDLLHFMKEPTEQTSRRDNLVRTIKAYEDALRLGQ</sequence>
<evidence type="ECO:0000313" key="2">
    <source>
        <dbReference type="EMBL" id="CAF5157011.1"/>
    </source>
</evidence>
<dbReference type="InterPro" id="IPR020850">
    <property type="entry name" value="GED_dom"/>
</dbReference>
<dbReference type="Pfam" id="PF02212">
    <property type="entry name" value="GED"/>
    <property type="match status" value="1"/>
</dbReference>
<dbReference type="EMBL" id="CAJOBH010262416">
    <property type="protein sequence ID" value="CAF5157011.1"/>
    <property type="molecule type" value="Genomic_DNA"/>
</dbReference>
<evidence type="ECO:0000259" key="1">
    <source>
        <dbReference type="PROSITE" id="PS51388"/>
    </source>
</evidence>
<dbReference type="GO" id="GO:0005525">
    <property type="term" value="F:GTP binding"/>
    <property type="evidence" value="ECO:0007669"/>
    <property type="project" value="InterPro"/>
</dbReference>
<reference evidence="2" key="1">
    <citation type="submission" date="2021-02" db="EMBL/GenBank/DDBJ databases">
        <authorList>
            <person name="Nowell W R."/>
        </authorList>
    </citation>
    <scope>NUCLEOTIDE SEQUENCE</scope>
</reference>
<accession>A0A8S3GB28</accession>
<comment type="caution">
    <text evidence="2">The sequence shown here is derived from an EMBL/GenBank/DDBJ whole genome shotgun (WGS) entry which is preliminary data.</text>
</comment>
<feature type="non-terminal residue" evidence="2">
    <location>
        <position position="1"/>
    </location>
</feature>
<gene>
    <name evidence="2" type="ORF">BYL167_LOCUS73638</name>
</gene>
<proteinExistence type="predicted"/>
<evidence type="ECO:0000313" key="3">
    <source>
        <dbReference type="Proteomes" id="UP000681967"/>
    </source>
</evidence>